<keyword evidence="2" id="KW-1185">Reference proteome</keyword>
<dbReference type="Proteomes" id="UP001236500">
    <property type="component" value="Chromosome"/>
</dbReference>
<dbReference type="Pfam" id="PF04299">
    <property type="entry name" value="FMN_bind_2"/>
    <property type="match status" value="1"/>
</dbReference>
<dbReference type="Gene3D" id="2.30.110.10">
    <property type="entry name" value="Electron Transport, Fmn-binding Protein, Chain A"/>
    <property type="match status" value="1"/>
</dbReference>
<name>A0ABY8N826_9GAMM</name>
<dbReference type="RefSeq" id="WP_280317526.1">
    <property type="nucleotide sequence ID" value="NZ_CP118605.1"/>
</dbReference>
<protein>
    <submittedName>
        <fullName evidence="1">FMN-binding negative transcriptional regulator</fullName>
    </submittedName>
</protein>
<reference evidence="1 2" key="1">
    <citation type="submission" date="2023-02" db="EMBL/GenBank/DDBJ databases">
        <title>Description and genomic characterization of Microbulbifer bruguierae sp. nov., isolated from the sediment of mangrove plant Bruguiera sexangula.</title>
        <authorList>
            <person name="Long M."/>
        </authorList>
    </citation>
    <scope>NUCLEOTIDE SEQUENCE [LARGE SCALE GENOMIC DNA]</scope>
    <source>
        <strain evidence="1 2">H12</strain>
    </source>
</reference>
<dbReference type="PANTHER" id="PTHR35802:SF1">
    <property type="entry name" value="PROTEASE SYNTHASE AND SPORULATION PROTEIN PAI 2"/>
    <property type="match status" value="1"/>
</dbReference>
<gene>
    <name evidence="1" type="ORF">PVT68_09655</name>
</gene>
<evidence type="ECO:0000313" key="2">
    <source>
        <dbReference type="Proteomes" id="UP001236500"/>
    </source>
</evidence>
<sequence>MYTPNHFAVSDRQELLQFIHNNGFGALISNHQSQLQASHLPFLLDEGGHRLMCHLARQNDQLDAIDGHPVLVIFNGPHAYISPRWYTKPGVPTWNYQAVHVHGIARSFTDEQRLKTMVDSLSEKYESGVDAPWQPDYSPKLLRAIVGVEIEISEIQGTYKLSQNRPQQDRLQVVDALHAEGEAAMAQAIIQHNNP</sequence>
<dbReference type="PANTHER" id="PTHR35802">
    <property type="entry name" value="PROTEASE SYNTHASE AND SPORULATION PROTEIN PAI 2"/>
    <property type="match status" value="1"/>
</dbReference>
<proteinExistence type="predicted"/>
<accession>A0ABY8N826</accession>
<evidence type="ECO:0000313" key="1">
    <source>
        <dbReference type="EMBL" id="WGL15045.1"/>
    </source>
</evidence>
<dbReference type="InterPro" id="IPR012349">
    <property type="entry name" value="Split_barrel_FMN-bd"/>
</dbReference>
<dbReference type="EMBL" id="CP118605">
    <property type="protein sequence ID" value="WGL15045.1"/>
    <property type="molecule type" value="Genomic_DNA"/>
</dbReference>
<dbReference type="InterPro" id="IPR007396">
    <property type="entry name" value="TR_PAI2-type"/>
</dbReference>
<dbReference type="SUPFAM" id="SSF50475">
    <property type="entry name" value="FMN-binding split barrel"/>
    <property type="match status" value="1"/>
</dbReference>
<organism evidence="1 2">
    <name type="scientific">Microbulbifer bruguierae</name>
    <dbReference type="NCBI Taxonomy" id="3029061"/>
    <lineage>
        <taxon>Bacteria</taxon>
        <taxon>Pseudomonadati</taxon>
        <taxon>Pseudomonadota</taxon>
        <taxon>Gammaproteobacteria</taxon>
        <taxon>Cellvibrionales</taxon>
        <taxon>Microbulbiferaceae</taxon>
        <taxon>Microbulbifer</taxon>
    </lineage>
</organism>
<dbReference type="PIRSF" id="PIRSF010372">
    <property type="entry name" value="PaiB"/>
    <property type="match status" value="1"/>
</dbReference>